<feature type="region of interest" description="Disordered" evidence="1">
    <location>
        <begin position="1"/>
        <end position="36"/>
    </location>
</feature>
<feature type="transmembrane region" description="Helical" evidence="2">
    <location>
        <begin position="243"/>
        <end position="260"/>
    </location>
</feature>
<dbReference type="Proteomes" id="UP000669887">
    <property type="component" value="Unassembled WGS sequence"/>
</dbReference>
<feature type="transmembrane region" description="Helical" evidence="2">
    <location>
        <begin position="96"/>
        <end position="115"/>
    </location>
</feature>
<comment type="caution">
    <text evidence="3">The sequence shown here is derived from an EMBL/GenBank/DDBJ whole genome shotgun (WGS) entry which is preliminary data.</text>
</comment>
<sequence>MRHIVGSPQRSDGETPGTLPGPLLHTDGGRVNRSAPYGPTDSYREFHHPLAALVLAVVTAGALDAFAFLRYGAFVANQSGNAIFLGMGPAGGHPTWPVSAASIVAFATAAGLVNLLRRRTRPTAAPLVDIAVTEAAMVIWTVLNLTLAYGRDGTASRVLLAAAGAVAMGSLTTVASRTAGIATPITYQSDTTTKTGERAARWLFGPTASRGRARRGTLLGLLALVSYSVGGAVGTLAQHRPRWVPLWGTLALAVLILLLRRHRRPGPASRPG</sequence>
<feature type="transmembrane region" description="Helical" evidence="2">
    <location>
        <begin position="50"/>
        <end position="76"/>
    </location>
</feature>
<keyword evidence="2" id="KW-1133">Transmembrane helix</keyword>
<evidence type="ECO:0000313" key="3">
    <source>
        <dbReference type="EMBL" id="MBO4141318.1"/>
    </source>
</evidence>
<accession>A0AAW4JHK4</accession>
<dbReference type="Pfam" id="PF06912">
    <property type="entry name" value="DUF1275"/>
    <property type="match status" value="1"/>
</dbReference>
<feature type="transmembrane region" description="Helical" evidence="2">
    <location>
        <begin position="218"/>
        <end position="237"/>
    </location>
</feature>
<organism evidence="3 4">
    <name type="scientific">Micromonospora tulbaghiae</name>
    <dbReference type="NCBI Taxonomy" id="479978"/>
    <lineage>
        <taxon>Bacteria</taxon>
        <taxon>Bacillati</taxon>
        <taxon>Actinomycetota</taxon>
        <taxon>Actinomycetes</taxon>
        <taxon>Micromonosporales</taxon>
        <taxon>Micromonosporaceae</taxon>
        <taxon>Micromonospora</taxon>
    </lineage>
</organism>
<dbReference type="EMBL" id="JAGFVQ010000023">
    <property type="protein sequence ID" value="MBO4141318.1"/>
    <property type="molecule type" value="Genomic_DNA"/>
</dbReference>
<feature type="transmembrane region" description="Helical" evidence="2">
    <location>
        <begin position="127"/>
        <end position="149"/>
    </location>
</feature>
<gene>
    <name evidence="3" type="ORF">J5U46_14270</name>
</gene>
<dbReference type="InterPro" id="IPR010699">
    <property type="entry name" value="DUF1275"/>
</dbReference>
<dbReference type="PANTHER" id="PTHR37314">
    <property type="entry name" value="SLR0142 PROTEIN"/>
    <property type="match status" value="1"/>
</dbReference>
<evidence type="ECO:0000256" key="1">
    <source>
        <dbReference type="SAM" id="MobiDB-lite"/>
    </source>
</evidence>
<reference evidence="3" key="1">
    <citation type="submission" date="2021-03" db="EMBL/GenBank/DDBJ databases">
        <title>X isolated from Micromonospora tulbaghiae.</title>
        <authorList>
            <person name="Stennett H.L."/>
        </authorList>
    </citation>
    <scope>NUCLEOTIDE SEQUENCE</scope>
    <source>
        <strain evidence="3">28M1-20</strain>
    </source>
</reference>
<evidence type="ECO:0000313" key="4">
    <source>
        <dbReference type="Proteomes" id="UP000669887"/>
    </source>
</evidence>
<evidence type="ECO:0000256" key="2">
    <source>
        <dbReference type="SAM" id="Phobius"/>
    </source>
</evidence>
<protein>
    <submittedName>
        <fullName evidence="3">DUF1275 domain-containing protein</fullName>
    </submittedName>
</protein>
<feature type="transmembrane region" description="Helical" evidence="2">
    <location>
        <begin position="155"/>
        <end position="175"/>
    </location>
</feature>
<keyword evidence="2" id="KW-0472">Membrane</keyword>
<dbReference type="AlphaFoldDB" id="A0AAW4JHK4"/>
<name>A0AAW4JHK4_9ACTN</name>
<dbReference type="PANTHER" id="PTHR37314:SF4">
    <property type="entry name" value="UPF0700 TRANSMEMBRANE PROTEIN YOAK"/>
    <property type="match status" value="1"/>
</dbReference>
<proteinExistence type="predicted"/>
<keyword evidence="2" id="KW-0812">Transmembrane</keyword>